<proteinExistence type="inferred from homology"/>
<evidence type="ECO:0000256" key="2">
    <source>
        <dbReference type="ARBA" id="ARBA00007362"/>
    </source>
</evidence>
<dbReference type="EMBL" id="QLMC01000001">
    <property type="protein sequence ID" value="RAK02598.1"/>
    <property type="molecule type" value="Genomic_DNA"/>
</dbReference>
<reference evidence="8 9" key="1">
    <citation type="submission" date="2018-06" db="EMBL/GenBank/DDBJ databases">
        <title>Genomic Encyclopedia of Archaeal and Bacterial Type Strains, Phase II (KMG-II): from individual species to whole genera.</title>
        <authorList>
            <person name="Goeker M."/>
        </authorList>
    </citation>
    <scope>NUCLEOTIDE SEQUENCE [LARGE SCALE GENOMIC DNA]</scope>
    <source>
        <strain evidence="8 9">DSM 21851</strain>
    </source>
</reference>
<evidence type="ECO:0000256" key="3">
    <source>
        <dbReference type="ARBA" id="ARBA00022692"/>
    </source>
</evidence>
<keyword evidence="4 6" id="KW-1133">Transmembrane helix</keyword>
<feature type="domain" description="EamA" evidence="7">
    <location>
        <begin position="145"/>
        <end position="285"/>
    </location>
</feature>
<comment type="similarity">
    <text evidence="2">Belongs to the EamA transporter family.</text>
</comment>
<evidence type="ECO:0000256" key="4">
    <source>
        <dbReference type="ARBA" id="ARBA00022989"/>
    </source>
</evidence>
<protein>
    <submittedName>
        <fullName evidence="8">EamA-like transporter family protein</fullName>
    </submittedName>
</protein>
<feature type="transmembrane region" description="Helical" evidence="6">
    <location>
        <begin position="143"/>
        <end position="164"/>
    </location>
</feature>
<sequence length="302" mass="33663">MNRPTLTDYLHLHFLVLIWGFTAILGLLISVPALTLVVYRTLLAAVGLGLLLVVQRKMVPVAPADRLKLLATGVVIALHWALFFGAARVANVSVCLAGMATGSLWTSLLEPLFVRRRLQLIEVILGMLVMAGLYMIFRFEIDRAAGLLMAVFSAMLAAVFTIVNSQFTRRYPPMTITFYEMSGAFGGSLLFLGLYLAFGLETPSSLWPQPTDWLWIAILAFVCTVYAYSASVWLMRKFSAFAVNLTVNLEPVYGIALAWLFFGDRERMTTGFYAGTVVILVAVLVYPVWQRKMDKKNVYPIQ</sequence>
<feature type="transmembrane region" description="Helical" evidence="6">
    <location>
        <begin position="89"/>
        <end position="108"/>
    </location>
</feature>
<comment type="caution">
    <text evidence="8">The sequence shown here is derived from an EMBL/GenBank/DDBJ whole genome shotgun (WGS) entry which is preliminary data.</text>
</comment>
<dbReference type="RefSeq" id="WP_111626785.1">
    <property type="nucleotide sequence ID" value="NZ_QLMC01000001.1"/>
</dbReference>
<feature type="transmembrane region" description="Helical" evidence="6">
    <location>
        <begin position="176"/>
        <end position="198"/>
    </location>
</feature>
<keyword evidence="3 6" id="KW-0812">Transmembrane</keyword>
<feature type="transmembrane region" description="Helical" evidence="6">
    <location>
        <begin position="37"/>
        <end position="54"/>
    </location>
</feature>
<keyword evidence="9" id="KW-1185">Reference proteome</keyword>
<comment type="subcellular location">
    <subcellularLocation>
        <location evidence="1">Membrane</location>
        <topology evidence="1">Multi-pass membrane protein</topology>
    </subcellularLocation>
</comment>
<dbReference type="GO" id="GO:0016020">
    <property type="term" value="C:membrane"/>
    <property type="evidence" value="ECO:0007669"/>
    <property type="project" value="UniProtKB-SubCell"/>
</dbReference>
<feature type="transmembrane region" description="Helical" evidence="6">
    <location>
        <begin position="241"/>
        <end position="262"/>
    </location>
</feature>
<feature type="transmembrane region" description="Helical" evidence="6">
    <location>
        <begin position="213"/>
        <end position="234"/>
    </location>
</feature>
<feature type="transmembrane region" description="Helical" evidence="6">
    <location>
        <begin position="268"/>
        <end position="289"/>
    </location>
</feature>
<dbReference type="OrthoDB" id="9150437at2"/>
<feature type="transmembrane region" description="Helical" evidence="6">
    <location>
        <begin position="120"/>
        <end position="137"/>
    </location>
</feature>
<evidence type="ECO:0000313" key="8">
    <source>
        <dbReference type="EMBL" id="RAK02598.1"/>
    </source>
</evidence>
<feature type="transmembrane region" description="Helical" evidence="6">
    <location>
        <begin position="12"/>
        <end position="31"/>
    </location>
</feature>
<dbReference type="PANTHER" id="PTHR32322">
    <property type="entry name" value="INNER MEMBRANE TRANSPORTER"/>
    <property type="match status" value="1"/>
</dbReference>
<accession>A0A327X8N7</accession>
<dbReference type="InterPro" id="IPR000620">
    <property type="entry name" value="EamA_dom"/>
</dbReference>
<dbReference type="AlphaFoldDB" id="A0A327X8N7"/>
<dbReference type="SUPFAM" id="SSF103481">
    <property type="entry name" value="Multidrug resistance efflux transporter EmrE"/>
    <property type="match status" value="1"/>
</dbReference>
<evidence type="ECO:0000256" key="6">
    <source>
        <dbReference type="SAM" id="Phobius"/>
    </source>
</evidence>
<keyword evidence="5 6" id="KW-0472">Membrane</keyword>
<evidence type="ECO:0000259" key="7">
    <source>
        <dbReference type="Pfam" id="PF00892"/>
    </source>
</evidence>
<feature type="domain" description="EamA" evidence="7">
    <location>
        <begin position="15"/>
        <end position="137"/>
    </location>
</feature>
<dbReference type="InterPro" id="IPR050638">
    <property type="entry name" value="AA-Vitamin_Transporters"/>
</dbReference>
<organism evidence="8 9">
    <name type="scientific">Larkinella arboricola</name>
    <dbReference type="NCBI Taxonomy" id="643671"/>
    <lineage>
        <taxon>Bacteria</taxon>
        <taxon>Pseudomonadati</taxon>
        <taxon>Bacteroidota</taxon>
        <taxon>Cytophagia</taxon>
        <taxon>Cytophagales</taxon>
        <taxon>Spirosomataceae</taxon>
        <taxon>Larkinella</taxon>
    </lineage>
</organism>
<dbReference type="Pfam" id="PF00892">
    <property type="entry name" value="EamA"/>
    <property type="match status" value="2"/>
</dbReference>
<dbReference type="Proteomes" id="UP000248790">
    <property type="component" value="Unassembled WGS sequence"/>
</dbReference>
<gene>
    <name evidence="8" type="ORF">LX87_00718</name>
</gene>
<evidence type="ECO:0000256" key="1">
    <source>
        <dbReference type="ARBA" id="ARBA00004141"/>
    </source>
</evidence>
<evidence type="ECO:0000313" key="9">
    <source>
        <dbReference type="Proteomes" id="UP000248790"/>
    </source>
</evidence>
<dbReference type="InterPro" id="IPR037185">
    <property type="entry name" value="EmrE-like"/>
</dbReference>
<dbReference type="PANTHER" id="PTHR32322:SF2">
    <property type="entry name" value="EAMA DOMAIN-CONTAINING PROTEIN"/>
    <property type="match status" value="1"/>
</dbReference>
<name>A0A327X8N7_LARAB</name>
<evidence type="ECO:0000256" key="5">
    <source>
        <dbReference type="ARBA" id="ARBA00023136"/>
    </source>
</evidence>
<feature type="transmembrane region" description="Helical" evidence="6">
    <location>
        <begin position="66"/>
        <end position="83"/>
    </location>
</feature>